<dbReference type="Gene3D" id="1.10.510.10">
    <property type="entry name" value="Transferase(Phosphotransferase) domain 1"/>
    <property type="match status" value="1"/>
</dbReference>
<reference evidence="5" key="1">
    <citation type="submission" date="2025-08" db="UniProtKB">
        <authorList>
            <consortium name="RefSeq"/>
        </authorList>
    </citation>
    <scope>IDENTIFICATION</scope>
</reference>
<feature type="compositionally biased region" description="Polar residues" evidence="2">
    <location>
        <begin position="56"/>
        <end position="71"/>
    </location>
</feature>
<feature type="compositionally biased region" description="Basic and acidic residues" evidence="2">
    <location>
        <begin position="82"/>
        <end position="99"/>
    </location>
</feature>
<evidence type="ECO:0000259" key="3">
    <source>
        <dbReference type="PROSITE" id="PS50011"/>
    </source>
</evidence>
<name>A0ABM1VUU9_APLCA</name>
<dbReference type="Pfam" id="PF00069">
    <property type="entry name" value="Pkinase"/>
    <property type="match status" value="1"/>
</dbReference>
<feature type="region of interest" description="Disordered" evidence="2">
    <location>
        <begin position="974"/>
        <end position="1003"/>
    </location>
</feature>
<gene>
    <name evidence="5" type="primary">LOC101859106</name>
</gene>
<feature type="compositionally biased region" description="Low complexity" evidence="2">
    <location>
        <begin position="921"/>
        <end position="934"/>
    </location>
</feature>
<dbReference type="InterPro" id="IPR000719">
    <property type="entry name" value="Prot_kinase_dom"/>
</dbReference>
<feature type="coiled-coil region" evidence="1">
    <location>
        <begin position="537"/>
        <end position="567"/>
    </location>
</feature>
<feature type="compositionally biased region" description="Low complexity" evidence="2">
    <location>
        <begin position="115"/>
        <end position="128"/>
    </location>
</feature>
<feature type="region of interest" description="Disordered" evidence="2">
    <location>
        <begin position="1023"/>
        <end position="1134"/>
    </location>
</feature>
<keyword evidence="4" id="KW-1185">Reference proteome</keyword>
<dbReference type="PANTHER" id="PTHR44167">
    <property type="entry name" value="OVARIAN-SPECIFIC SERINE/THREONINE-PROTEIN KINASE LOK-RELATED"/>
    <property type="match status" value="1"/>
</dbReference>
<dbReference type="InterPro" id="IPR011009">
    <property type="entry name" value="Kinase-like_dom_sf"/>
</dbReference>
<accession>A0ABM1VUU9</accession>
<dbReference type="PANTHER" id="PTHR44167:SF18">
    <property type="entry name" value="PROTEIN KINASE DOMAIN-CONTAINING PROTEIN"/>
    <property type="match status" value="1"/>
</dbReference>
<sequence length="1134" mass="122874">MFAPAVMSGQSDRLANSMYGAGPGAVTMPFIAQLKRSLDLRLGGAGFGGQLPKASGSVQVTPSAQLTSKPDGQSPGLTAEEADTKEGGTAHSADGKDKTSVALNGSVRPPRNRWLAQALKSQQASSASETPKEGGTKPAVVKPHGSVAQMNGAVISADGRGIARHKALASNGSHMGSMKVLESAEPKVLAQGSRRSVAACRGTGLSSQGLTTREGPSLGGVKAGFGMRDGLRKFDNDKDEISNLRWKLKSLQSEYTSLSNKAQENNLPKQIKTLQILSSNVRKLRAQFPVDRATPLDEAISLVQGPGQINLELAHSLPEVISCVQAYRSAQEEILKCSDGSILKDKIEARDQIRRDLHEKLGTAVEEINSLPLKDRGKRVQEVVATMSKHYDNFLKLTLQLPPSLESLLPAYEEWKAKKKVDVIGARRQSDTLESTVTTLLGQLQAQLSVSREPEEGELSEDLAGTLKAYSDVLQQEIAVWDSDNLQDSALIGSLAQLLLQDLRQESACVDQLTSMLSEFSAMREAVTPWLHSAPSLDKLQAVRSKLKSLKSKLRHKLADKADAEENQDTEELELVRSDLETIRGKIHTALMEEDNLLGELSTLAKDHFPELLNSEQDPGFGTYLMYKGLVKTSHAPDHYNLTPVPGASSGTFTSVYDGQAVLIKEYFLSDGNHLDKEDFLSQMGLFTNASSPHLQPVDAVFFDKNNRHAYVQVKKQGELLSTLLEQSVLTKQQVQSIVRSLCVALQALHVFNFVHGQIQPEFVMVDEEDTARLLPPDFSLTDADRCRSKYMTESNLELTAPEMKQSMIVVEPCHAIDVYCLGLMALWMHYPKVPFQENKNGVVDISAVQMDRNLGIFLTKLLCPNPLLRPTAESCLRSEYLNQAVVETTQGSSPLLQAMHGGKSSEASSCASPALEQDPARLSRSSASPASSSDGPLYTDARPPAAQLMANTRVPPPPLSGLDGLGQPLVSGGVCSPPMSTNHLHNTAAAPPPQHLQQQFMQQQQQQQLLQQRSQLQQQQQQQQQLQQCHPYQQQPPPPQQNMPGDKLPPLAGGHPTPSQDNGAFEIGTFDPTAYEVVTSPQPTTPVEGGEPGDVKGQPEEVEGEEVSSVTAANNAVPDNGDTQGECLVDSQA</sequence>
<organism evidence="4 5">
    <name type="scientific">Aplysia californica</name>
    <name type="common">California sea hare</name>
    <dbReference type="NCBI Taxonomy" id="6500"/>
    <lineage>
        <taxon>Eukaryota</taxon>
        <taxon>Metazoa</taxon>
        <taxon>Spiralia</taxon>
        <taxon>Lophotrochozoa</taxon>
        <taxon>Mollusca</taxon>
        <taxon>Gastropoda</taxon>
        <taxon>Heterobranchia</taxon>
        <taxon>Euthyneura</taxon>
        <taxon>Tectipleura</taxon>
        <taxon>Aplysiida</taxon>
        <taxon>Aplysioidea</taxon>
        <taxon>Aplysiidae</taxon>
        <taxon>Aplysia</taxon>
    </lineage>
</organism>
<feature type="compositionally biased region" description="Low complexity" evidence="2">
    <location>
        <begin position="1023"/>
        <end position="1034"/>
    </location>
</feature>
<feature type="domain" description="Protein kinase" evidence="3">
    <location>
        <begin position="642"/>
        <end position="882"/>
    </location>
</feature>
<dbReference type="Proteomes" id="UP000694888">
    <property type="component" value="Unplaced"/>
</dbReference>
<feature type="region of interest" description="Disordered" evidence="2">
    <location>
        <begin position="49"/>
        <end position="146"/>
    </location>
</feature>
<dbReference type="SUPFAM" id="SSF56112">
    <property type="entry name" value="Protein kinase-like (PK-like)"/>
    <property type="match status" value="1"/>
</dbReference>
<dbReference type="GeneID" id="101859106"/>
<dbReference type="SMART" id="SM00220">
    <property type="entry name" value="S_TKc"/>
    <property type="match status" value="1"/>
</dbReference>
<evidence type="ECO:0000313" key="5">
    <source>
        <dbReference type="RefSeq" id="XP_035826191.1"/>
    </source>
</evidence>
<feature type="region of interest" description="Disordered" evidence="2">
    <location>
        <begin position="896"/>
        <end position="943"/>
    </location>
</feature>
<evidence type="ECO:0000313" key="4">
    <source>
        <dbReference type="Proteomes" id="UP000694888"/>
    </source>
</evidence>
<proteinExistence type="predicted"/>
<dbReference type="RefSeq" id="XP_035826191.1">
    <property type="nucleotide sequence ID" value="XM_035970298.1"/>
</dbReference>
<protein>
    <submittedName>
        <fullName evidence="5">Uncharacterized protein LOC101859106 isoform X2</fullName>
    </submittedName>
</protein>
<dbReference type="PROSITE" id="PS50011">
    <property type="entry name" value="PROTEIN_KINASE_DOM"/>
    <property type="match status" value="1"/>
</dbReference>
<feature type="coiled-coil region" evidence="1">
    <location>
        <begin position="234"/>
        <end position="261"/>
    </location>
</feature>
<keyword evidence="1" id="KW-0175">Coiled coil</keyword>
<evidence type="ECO:0000256" key="1">
    <source>
        <dbReference type="SAM" id="Coils"/>
    </source>
</evidence>
<evidence type="ECO:0000256" key="2">
    <source>
        <dbReference type="SAM" id="MobiDB-lite"/>
    </source>
</evidence>